<dbReference type="PIRSF" id="PIRSF000538">
    <property type="entry name" value="GlpK"/>
    <property type="match status" value="1"/>
</dbReference>
<dbReference type="InterPro" id="IPR018484">
    <property type="entry name" value="FGGY_N"/>
</dbReference>
<name>A0A1B6D2A8_9HEMI</name>
<dbReference type="GO" id="GO:0005524">
    <property type="term" value="F:ATP binding"/>
    <property type="evidence" value="ECO:0007669"/>
    <property type="project" value="UniProtKB-KW"/>
</dbReference>
<comment type="function">
    <text evidence="12">Skin-specific kinase that plays a key role in glycerol metabolism, catalyzing its phosphorylation to produce sn-glycerol 3-phosphate. Involved in skin-specific regulation of sterol regulatory element-binding protein (SREBP) processing and lipid biosynthesis.</text>
</comment>
<dbReference type="InterPro" id="IPR018485">
    <property type="entry name" value="FGGY_C"/>
</dbReference>
<evidence type="ECO:0000256" key="12">
    <source>
        <dbReference type="ARBA" id="ARBA00045165"/>
    </source>
</evidence>
<keyword evidence="10" id="KW-0067">ATP-binding</keyword>
<reference evidence="17" key="1">
    <citation type="submission" date="2015-12" db="EMBL/GenBank/DDBJ databases">
        <title>De novo transcriptome assembly of four potential Pierce s Disease insect vectors from Arizona vineyards.</title>
        <authorList>
            <person name="Tassone E.E."/>
        </authorList>
    </citation>
    <scope>NUCLEOTIDE SEQUENCE</scope>
</reference>
<dbReference type="GO" id="GO:0004370">
    <property type="term" value="F:glycerol kinase activity"/>
    <property type="evidence" value="ECO:0007669"/>
    <property type="project" value="UniProtKB-EC"/>
</dbReference>
<dbReference type="UniPathway" id="UPA00618">
    <property type="reaction ID" value="UER00672"/>
</dbReference>
<evidence type="ECO:0000256" key="9">
    <source>
        <dbReference type="ARBA" id="ARBA00022798"/>
    </source>
</evidence>
<accession>A0A1B6D2A8</accession>
<evidence type="ECO:0000256" key="3">
    <source>
        <dbReference type="ARBA" id="ARBA00009156"/>
    </source>
</evidence>
<evidence type="ECO:0000256" key="11">
    <source>
        <dbReference type="ARBA" id="ARBA00033026"/>
    </source>
</evidence>
<dbReference type="InterPro" id="IPR000577">
    <property type="entry name" value="Carb_kinase_FGGY"/>
</dbReference>
<keyword evidence="8 14" id="KW-0418">Kinase</keyword>
<dbReference type="GO" id="GO:0006641">
    <property type="term" value="P:triglyceride metabolic process"/>
    <property type="evidence" value="ECO:0007669"/>
    <property type="project" value="TreeGrafter"/>
</dbReference>
<dbReference type="FunFam" id="3.30.420.40:FF:000102">
    <property type="entry name" value="Putative glycerol kinase 5"/>
    <property type="match status" value="1"/>
</dbReference>
<dbReference type="Pfam" id="PF00370">
    <property type="entry name" value="FGGY_N"/>
    <property type="match status" value="1"/>
</dbReference>
<evidence type="ECO:0000256" key="14">
    <source>
        <dbReference type="RuleBase" id="RU003733"/>
    </source>
</evidence>
<comment type="pathway">
    <text evidence="2">Polyol metabolism; glycerol degradation via glycerol kinase pathway; sn-glycerol 3-phosphate from glycerol: step 1/1.</text>
</comment>
<evidence type="ECO:0000256" key="10">
    <source>
        <dbReference type="ARBA" id="ARBA00022840"/>
    </source>
</evidence>
<organism evidence="17">
    <name type="scientific">Clastoptera arizonana</name>
    <name type="common">Arizona spittle bug</name>
    <dbReference type="NCBI Taxonomy" id="38151"/>
    <lineage>
        <taxon>Eukaryota</taxon>
        <taxon>Metazoa</taxon>
        <taxon>Ecdysozoa</taxon>
        <taxon>Arthropoda</taxon>
        <taxon>Hexapoda</taxon>
        <taxon>Insecta</taxon>
        <taxon>Pterygota</taxon>
        <taxon>Neoptera</taxon>
        <taxon>Paraneoptera</taxon>
        <taxon>Hemiptera</taxon>
        <taxon>Auchenorrhyncha</taxon>
        <taxon>Cercopoidea</taxon>
        <taxon>Clastopteridae</taxon>
        <taxon>Clastoptera</taxon>
    </lineage>
</organism>
<dbReference type="Gene3D" id="3.30.420.40">
    <property type="match status" value="2"/>
</dbReference>
<proteinExistence type="inferred from homology"/>
<dbReference type="PROSITE" id="PS00445">
    <property type="entry name" value="FGGY_KINASES_2"/>
    <property type="match status" value="1"/>
</dbReference>
<dbReference type="Pfam" id="PF02782">
    <property type="entry name" value="FGGY_C"/>
    <property type="match status" value="1"/>
</dbReference>
<evidence type="ECO:0000256" key="6">
    <source>
        <dbReference type="ARBA" id="ARBA00022679"/>
    </source>
</evidence>
<dbReference type="EMBL" id="GEDC01017471">
    <property type="protein sequence ID" value="JAS19827.1"/>
    <property type="molecule type" value="Transcribed_RNA"/>
</dbReference>
<evidence type="ECO:0000256" key="13">
    <source>
        <dbReference type="ARBA" id="ARBA00047192"/>
    </source>
</evidence>
<dbReference type="GO" id="GO:0005739">
    <property type="term" value="C:mitochondrion"/>
    <property type="evidence" value="ECO:0007669"/>
    <property type="project" value="TreeGrafter"/>
</dbReference>
<evidence type="ECO:0000259" key="16">
    <source>
        <dbReference type="Pfam" id="PF02782"/>
    </source>
</evidence>
<gene>
    <name evidence="17" type="ORF">g.24620</name>
</gene>
<dbReference type="AlphaFoldDB" id="A0A1B6D2A8"/>
<dbReference type="GO" id="GO:0019563">
    <property type="term" value="P:glycerol catabolic process"/>
    <property type="evidence" value="ECO:0007669"/>
    <property type="project" value="UniProtKB-UniPathway"/>
</dbReference>
<comment type="similarity">
    <text evidence="3 14">Belongs to the FGGY kinase family.</text>
</comment>
<dbReference type="InterPro" id="IPR043129">
    <property type="entry name" value="ATPase_NBD"/>
</dbReference>
<dbReference type="EC" id="2.7.1.30" evidence="4"/>
<dbReference type="InterPro" id="IPR018483">
    <property type="entry name" value="Carb_kinase_FGGY_CS"/>
</dbReference>
<keyword evidence="5" id="KW-0963">Cytoplasm</keyword>
<dbReference type="PANTHER" id="PTHR10196:SF68">
    <property type="entry name" value="GLYCEROL KINASE 5-RELATED"/>
    <property type="match status" value="1"/>
</dbReference>
<dbReference type="SUPFAM" id="SSF53067">
    <property type="entry name" value="Actin-like ATPase domain"/>
    <property type="match status" value="2"/>
</dbReference>
<evidence type="ECO:0000256" key="4">
    <source>
        <dbReference type="ARBA" id="ARBA00012099"/>
    </source>
</evidence>
<sequence length="522" mass="57682">MVEPKDKHKVYIASLDVGTTTVRCHIINGLGEEVSRAKQEITLLYPQPGHVEINPDQLWESVVQVIKEAIKGASIQASDIKCLGISSQRCTFITWNRFTGRYYHNLITWKDLRADSIVKRRNNSYSLMCLRGGAKLLYTITRSKRFLAGSVLKLMNAQVVCRLEWVLKNVPGVFEASIQGSALFGTIDTWLLYRLTNGRLHVTDVSCASATALFDPFTMHWADWALYLFQIPVAMLPTVCDTAGDHFGSTSPEILGAAIPIRSSMADQSASMYGSCCFNEGDVKLTMGTGTFLNVNTGKSPHASVAGLYPVVGWRVRDELVYLVEGSSYDTGCLINWIQNMGLVFDVTETSDKASSVIDNGGVYFVPAFSGLQAPVNDCNAAAGFIGIKPTSTTNHVIRAVLESIACRVAQLYNILLEETDFSFARIRVDGGVSRNNFVLQLLSNLTGLITERPQTTEMTSMGAAFLAGLACGVWETKAELLNLQRIDRKFHPEKSGYANAQILLKNWLRAVQRFLSWYHNS</sequence>
<dbReference type="FunFam" id="3.30.420.40:FF:000104">
    <property type="entry name" value="putative glycerol kinase 5"/>
    <property type="match status" value="1"/>
</dbReference>
<evidence type="ECO:0000256" key="8">
    <source>
        <dbReference type="ARBA" id="ARBA00022777"/>
    </source>
</evidence>
<evidence type="ECO:0000313" key="17">
    <source>
        <dbReference type="EMBL" id="JAS19827.1"/>
    </source>
</evidence>
<dbReference type="InterPro" id="IPR037444">
    <property type="entry name" value="GK5"/>
</dbReference>
<dbReference type="CDD" id="cd07793">
    <property type="entry name" value="ASKHA_NBD_FGGY_GK5-like"/>
    <property type="match status" value="1"/>
</dbReference>
<comment type="subcellular location">
    <subcellularLocation>
        <location evidence="1">Cytoplasm</location>
    </subcellularLocation>
</comment>
<keyword evidence="6 14" id="KW-0808">Transferase</keyword>
<evidence type="ECO:0000256" key="2">
    <source>
        <dbReference type="ARBA" id="ARBA00005190"/>
    </source>
</evidence>
<evidence type="ECO:0000256" key="7">
    <source>
        <dbReference type="ARBA" id="ARBA00022741"/>
    </source>
</evidence>
<evidence type="ECO:0000259" key="15">
    <source>
        <dbReference type="Pfam" id="PF00370"/>
    </source>
</evidence>
<keyword evidence="9" id="KW-0319">Glycerol metabolism</keyword>
<feature type="domain" description="Carbohydrate kinase FGGY C-terminal" evidence="16">
    <location>
        <begin position="284"/>
        <end position="471"/>
    </location>
</feature>
<keyword evidence="7" id="KW-0547">Nucleotide-binding</keyword>
<protein>
    <recommendedName>
        <fullName evidence="13">Glycerol kinase 5</fullName>
        <ecNumber evidence="4">2.7.1.30</ecNumber>
    </recommendedName>
    <alternativeName>
        <fullName evidence="11">ATP:glycerol 3-phosphotransferase 5</fullName>
    </alternativeName>
</protein>
<evidence type="ECO:0000256" key="5">
    <source>
        <dbReference type="ARBA" id="ARBA00022490"/>
    </source>
</evidence>
<feature type="domain" description="Carbohydrate kinase FGGY N-terminal" evidence="15">
    <location>
        <begin position="11"/>
        <end position="274"/>
    </location>
</feature>
<dbReference type="GO" id="GO:0046167">
    <property type="term" value="P:glycerol-3-phosphate biosynthetic process"/>
    <property type="evidence" value="ECO:0007669"/>
    <property type="project" value="TreeGrafter"/>
</dbReference>
<evidence type="ECO:0000256" key="1">
    <source>
        <dbReference type="ARBA" id="ARBA00004496"/>
    </source>
</evidence>
<dbReference type="PANTHER" id="PTHR10196">
    <property type="entry name" value="SUGAR KINASE"/>
    <property type="match status" value="1"/>
</dbReference>